<sequence>MASLTPTRPRTRPRNRREMILRAAADLFAEHGYHNVNTEDIAAAAGIGASALYRHFRNKHELLELALASEFQAVSSALAEAAPRDIDSAIAVLARAFGGRPRMGLLWSRESRHLDDPAKQRIRGPFFEVRGTLEGLIRERTQGGDPELTAMAVIAVLTSPAYHQTTLPPDRMIALLIELSMIAVATPLTGRDGARPQPEPDGVTSSSRPSAIMAAATRLFSVKGYQTVTMQDIGAAVGATSASLYRHFPTKGDLLTAIMTRATEALHVGLADALAGAASPREALRATVTAYVSFATRHRDLLGVLVTELPNIPEPDRRRLRAAQREYVSEWFALQAAARPEQDRAVTRFRVHAALAIVNDAVRTTRLSSHPGVVRNIVDLAVSVLEN</sequence>
<reference evidence="7 8" key="1">
    <citation type="submission" date="2024-09" db="EMBL/GenBank/DDBJ databases">
        <authorList>
            <person name="Sun Q."/>
            <person name="Mori K."/>
        </authorList>
    </citation>
    <scope>NUCLEOTIDE SEQUENCE [LARGE SCALE GENOMIC DNA]</scope>
    <source>
        <strain evidence="7 8">JCM 1334</strain>
    </source>
</reference>
<feature type="DNA-binding region" description="H-T-H motif" evidence="4">
    <location>
        <begin position="229"/>
        <end position="248"/>
    </location>
</feature>
<feature type="DNA-binding region" description="H-T-H motif" evidence="4">
    <location>
        <begin position="37"/>
        <end position="56"/>
    </location>
</feature>
<dbReference type="SUPFAM" id="SSF46689">
    <property type="entry name" value="Homeodomain-like"/>
    <property type="match status" value="2"/>
</dbReference>
<dbReference type="Gene3D" id="1.10.357.10">
    <property type="entry name" value="Tetracycline Repressor, domain 2"/>
    <property type="match status" value="2"/>
</dbReference>
<dbReference type="Proteomes" id="UP001589702">
    <property type="component" value="Unassembled WGS sequence"/>
</dbReference>
<evidence type="ECO:0000256" key="1">
    <source>
        <dbReference type="ARBA" id="ARBA00023015"/>
    </source>
</evidence>
<dbReference type="PANTHER" id="PTHR30055">
    <property type="entry name" value="HTH-TYPE TRANSCRIPTIONAL REGULATOR RUTR"/>
    <property type="match status" value="1"/>
</dbReference>
<feature type="domain" description="HTH tetR-type" evidence="6">
    <location>
        <begin position="206"/>
        <end position="266"/>
    </location>
</feature>
<evidence type="ECO:0000256" key="5">
    <source>
        <dbReference type="SAM" id="MobiDB-lite"/>
    </source>
</evidence>
<organism evidence="7 8">
    <name type="scientific">Arthrobacter ramosus</name>
    <dbReference type="NCBI Taxonomy" id="1672"/>
    <lineage>
        <taxon>Bacteria</taxon>
        <taxon>Bacillati</taxon>
        <taxon>Actinomycetota</taxon>
        <taxon>Actinomycetes</taxon>
        <taxon>Micrococcales</taxon>
        <taxon>Micrococcaceae</taxon>
        <taxon>Arthrobacter</taxon>
    </lineage>
</organism>
<dbReference type="PROSITE" id="PS01081">
    <property type="entry name" value="HTH_TETR_1"/>
    <property type="match status" value="1"/>
</dbReference>
<dbReference type="Gene3D" id="1.10.10.60">
    <property type="entry name" value="Homeodomain-like"/>
    <property type="match status" value="1"/>
</dbReference>
<dbReference type="PRINTS" id="PR00455">
    <property type="entry name" value="HTHTETR"/>
</dbReference>
<evidence type="ECO:0000313" key="8">
    <source>
        <dbReference type="Proteomes" id="UP001589702"/>
    </source>
</evidence>
<dbReference type="InterPro" id="IPR036271">
    <property type="entry name" value="Tet_transcr_reg_TetR-rel_C_sf"/>
</dbReference>
<comment type="caution">
    <text evidence="7">The sequence shown here is derived from an EMBL/GenBank/DDBJ whole genome shotgun (WGS) entry which is preliminary data.</text>
</comment>
<evidence type="ECO:0000259" key="6">
    <source>
        <dbReference type="PROSITE" id="PS50977"/>
    </source>
</evidence>
<dbReference type="Pfam" id="PF00440">
    <property type="entry name" value="TetR_N"/>
    <property type="match status" value="2"/>
</dbReference>
<evidence type="ECO:0000256" key="2">
    <source>
        <dbReference type="ARBA" id="ARBA00023125"/>
    </source>
</evidence>
<keyword evidence="1" id="KW-0805">Transcription regulation</keyword>
<keyword evidence="3" id="KW-0804">Transcription</keyword>
<dbReference type="InterPro" id="IPR050109">
    <property type="entry name" value="HTH-type_TetR-like_transc_reg"/>
</dbReference>
<evidence type="ECO:0000256" key="3">
    <source>
        <dbReference type="ARBA" id="ARBA00023163"/>
    </source>
</evidence>
<dbReference type="PROSITE" id="PS50977">
    <property type="entry name" value="HTH_TETR_2"/>
    <property type="match status" value="2"/>
</dbReference>
<dbReference type="RefSeq" id="WP_344788160.1">
    <property type="nucleotide sequence ID" value="NZ_BAAAWN010000001.1"/>
</dbReference>
<proteinExistence type="predicted"/>
<protein>
    <submittedName>
        <fullName evidence="7">TetR/AcrR family transcriptional regulator</fullName>
    </submittedName>
</protein>
<dbReference type="Pfam" id="PF17932">
    <property type="entry name" value="TetR_C_24"/>
    <property type="match status" value="1"/>
</dbReference>
<evidence type="ECO:0000313" key="7">
    <source>
        <dbReference type="EMBL" id="MFB9821908.1"/>
    </source>
</evidence>
<gene>
    <name evidence="7" type="ORF">ACFFP1_20735</name>
</gene>
<keyword evidence="8" id="KW-1185">Reference proteome</keyword>
<dbReference type="InterPro" id="IPR041490">
    <property type="entry name" value="KstR2_TetR_C"/>
</dbReference>
<accession>A0ABV5Y4J1</accession>
<feature type="domain" description="HTH tetR-type" evidence="6">
    <location>
        <begin position="14"/>
        <end position="74"/>
    </location>
</feature>
<keyword evidence="2 4" id="KW-0238">DNA-binding</keyword>
<name>A0ABV5Y4J1_ARTRM</name>
<evidence type="ECO:0000256" key="4">
    <source>
        <dbReference type="PROSITE-ProRule" id="PRU00335"/>
    </source>
</evidence>
<dbReference type="EMBL" id="JBHMBC010000039">
    <property type="protein sequence ID" value="MFB9821908.1"/>
    <property type="molecule type" value="Genomic_DNA"/>
</dbReference>
<dbReference type="SUPFAM" id="SSF48498">
    <property type="entry name" value="Tetracyclin repressor-like, C-terminal domain"/>
    <property type="match status" value="1"/>
</dbReference>
<dbReference type="InterPro" id="IPR001647">
    <property type="entry name" value="HTH_TetR"/>
</dbReference>
<feature type="region of interest" description="Disordered" evidence="5">
    <location>
        <begin position="189"/>
        <end position="208"/>
    </location>
</feature>
<dbReference type="InterPro" id="IPR009057">
    <property type="entry name" value="Homeodomain-like_sf"/>
</dbReference>
<dbReference type="InterPro" id="IPR023772">
    <property type="entry name" value="DNA-bd_HTH_TetR-type_CS"/>
</dbReference>
<dbReference type="PANTHER" id="PTHR30055:SF234">
    <property type="entry name" value="HTH-TYPE TRANSCRIPTIONAL REGULATOR BETI"/>
    <property type="match status" value="1"/>
</dbReference>